<dbReference type="Proteomes" id="UP000008544">
    <property type="component" value="Chromosome"/>
</dbReference>
<dbReference type="STRING" id="477974.Daud_1796"/>
<dbReference type="RefSeq" id="WP_012302871.1">
    <property type="nucleotide sequence ID" value="NC_010424.1"/>
</dbReference>
<dbReference type="EMBL" id="CP000860">
    <property type="protein sequence ID" value="ACA60292.1"/>
    <property type="molecule type" value="Genomic_DNA"/>
</dbReference>
<dbReference type="Pfam" id="PF22205">
    <property type="entry name" value="Csm6_6H"/>
    <property type="match status" value="1"/>
</dbReference>
<accession>B1I5I4</accession>
<evidence type="ECO:0000259" key="1">
    <source>
        <dbReference type="Pfam" id="PF22205"/>
    </source>
</evidence>
<sequence>MPTVLVVSVGGSCAPVVNACREYNPDHIYFLCSGGKNPSTVVVDGPGDPCGDNRTVRCPGCGGTVPLGNPKGKSIVHQLGLGADRYEKVVVKDPDDLKALFRELEGVQQSIGARFQVPAVRVVANYTGGTKTMSVALALVVLLRQWELSLSKGERTDLIMVRSGDIPVLVDRSPFVLEYHLERVRELLNRYDYRAAEEVLAGLTRREVQPSPEQEYILRLRRLCRAFSLWDTFDHAGAYEFLRVCSGQKLAPYLQAAAGLARREKPEEKYASVMDLVLNAAEMKRQFEEAIPTAYRQEGKQTVIVLDEAHLLSA</sequence>
<evidence type="ECO:0000313" key="3">
    <source>
        <dbReference type="Proteomes" id="UP000008544"/>
    </source>
</evidence>
<reference evidence="2 3" key="2">
    <citation type="journal article" date="2008" name="Science">
        <title>Environmental genomics reveals a single-species ecosystem deep within Earth.</title>
        <authorList>
            <person name="Chivian D."/>
            <person name="Brodie E.L."/>
            <person name="Alm E.J."/>
            <person name="Culley D.E."/>
            <person name="Dehal P.S."/>
            <person name="Desantis T.Z."/>
            <person name="Gihring T.M."/>
            <person name="Lapidus A."/>
            <person name="Lin L.H."/>
            <person name="Lowry S.R."/>
            <person name="Moser D.P."/>
            <person name="Richardson P.M."/>
            <person name="Southam G."/>
            <person name="Wanger G."/>
            <person name="Pratt L.M."/>
            <person name="Andersen G.L."/>
            <person name="Hazen T.C."/>
            <person name="Brockman F.J."/>
            <person name="Arkin A.P."/>
            <person name="Onstott T.C."/>
        </authorList>
    </citation>
    <scope>NUCLEOTIDE SEQUENCE [LARGE SCALE GENOMIC DNA]</scope>
    <source>
        <strain evidence="2 3">MP104C</strain>
    </source>
</reference>
<dbReference type="InterPro" id="IPR054008">
    <property type="entry name" value="Csm6_6H"/>
</dbReference>
<keyword evidence="3" id="KW-1185">Reference proteome</keyword>
<dbReference type="AlphaFoldDB" id="B1I5I4"/>
<dbReference type="HOGENOM" id="CLU_884887_0_0_9"/>
<proteinExistence type="predicted"/>
<gene>
    <name evidence="2" type="ordered locus">Daud_1796</name>
</gene>
<evidence type="ECO:0000313" key="2">
    <source>
        <dbReference type="EMBL" id="ACA60292.1"/>
    </source>
</evidence>
<organism evidence="2 3">
    <name type="scientific">Desulforudis audaxviator (strain MP104C)</name>
    <dbReference type="NCBI Taxonomy" id="477974"/>
    <lineage>
        <taxon>Bacteria</taxon>
        <taxon>Bacillati</taxon>
        <taxon>Bacillota</taxon>
        <taxon>Clostridia</taxon>
        <taxon>Thermoanaerobacterales</taxon>
        <taxon>Candidatus Desulforudaceae</taxon>
        <taxon>Candidatus Desulforudis</taxon>
    </lineage>
</organism>
<reference evidence="3" key="1">
    <citation type="submission" date="2007-10" db="EMBL/GenBank/DDBJ databases">
        <title>Complete sequence of chromosome of Desulforudis audaxviator MP104C.</title>
        <authorList>
            <person name="Copeland A."/>
            <person name="Lucas S."/>
            <person name="Lapidus A."/>
            <person name="Barry K."/>
            <person name="Glavina del Rio T."/>
            <person name="Dalin E."/>
            <person name="Tice H."/>
            <person name="Bruce D."/>
            <person name="Pitluck S."/>
            <person name="Lowry S.R."/>
            <person name="Larimer F."/>
            <person name="Land M.L."/>
            <person name="Hauser L."/>
            <person name="Kyrpides N."/>
            <person name="Ivanova N.N."/>
            <person name="Richardson P."/>
        </authorList>
    </citation>
    <scope>NUCLEOTIDE SEQUENCE [LARGE SCALE GENOMIC DNA]</scope>
    <source>
        <strain evidence="3">MP104C</strain>
    </source>
</reference>
<feature type="domain" description="Csm6 6H" evidence="1">
    <location>
        <begin position="181"/>
        <end position="251"/>
    </location>
</feature>
<name>B1I5I4_DESAP</name>
<protein>
    <recommendedName>
        <fullName evidence="1">Csm6 6H domain-containing protein</fullName>
    </recommendedName>
</protein>
<dbReference type="KEGG" id="dau:Daud_1796"/>
<dbReference type="eggNOG" id="COG0457">
    <property type="taxonomic scope" value="Bacteria"/>
</dbReference>